<reference evidence="2 3" key="1">
    <citation type="submission" date="2024-04" db="EMBL/GenBank/DDBJ databases">
        <authorList>
            <person name="Waldvogel A.-M."/>
            <person name="Schoenle A."/>
        </authorList>
    </citation>
    <scope>NUCLEOTIDE SEQUENCE [LARGE SCALE GENOMIC DNA]</scope>
</reference>
<feature type="transmembrane region" description="Helical" evidence="1">
    <location>
        <begin position="70"/>
        <end position="91"/>
    </location>
</feature>
<name>A0AAV2M081_KNICA</name>
<keyword evidence="1" id="KW-0472">Membrane</keyword>
<evidence type="ECO:0000313" key="2">
    <source>
        <dbReference type="EMBL" id="CAL1606742.1"/>
    </source>
</evidence>
<keyword evidence="1" id="KW-1133">Transmembrane helix</keyword>
<evidence type="ECO:0008006" key="4">
    <source>
        <dbReference type="Google" id="ProtNLM"/>
    </source>
</evidence>
<dbReference type="Proteomes" id="UP001497482">
    <property type="component" value="Chromosome 5"/>
</dbReference>
<keyword evidence="3" id="KW-1185">Reference proteome</keyword>
<evidence type="ECO:0000256" key="1">
    <source>
        <dbReference type="SAM" id="Phobius"/>
    </source>
</evidence>
<gene>
    <name evidence="2" type="ORF">KC01_LOCUS33862</name>
</gene>
<sequence>MLGWVVGGGLWGVGLWGCVVVVVDEMVGCVGGGGLFWSGYLLGLVLGRFSGVLFWGFCCGVGGWGGGWDVFGLVGLVVVGVVVVGGGVFFVGDLGCGGV</sequence>
<dbReference type="EMBL" id="OZ035827">
    <property type="protein sequence ID" value="CAL1606742.1"/>
    <property type="molecule type" value="Genomic_DNA"/>
</dbReference>
<proteinExistence type="predicted"/>
<protein>
    <recommendedName>
        <fullName evidence="4">NADH dehydrogenase subunit 6</fullName>
    </recommendedName>
</protein>
<feature type="transmembrane region" description="Helical" evidence="1">
    <location>
        <begin position="6"/>
        <end position="23"/>
    </location>
</feature>
<keyword evidence="1" id="KW-0812">Transmembrane</keyword>
<accession>A0AAV2M081</accession>
<feature type="transmembrane region" description="Helical" evidence="1">
    <location>
        <begin position="35"/>
        <end position="64"/>
    </location>
</feature>
<dbReference type="AlphaFoldDB" id="A0AAV2M081"/>
<organism evidence="2 3">
    <name type="scientific">Knipowitschia caucasica</name>
    <name type="common">Caucasian dwarf goby</name>
    <name type="synonym">Pomatoschistus caucasicus</name>
    <dbReference type="NCBI Taxonomy" id="637954"/>
    <lineage>
        <taxon>Eukaryota</taxon>
        <taxon>Metazoa</taxon>
        <taxon>Chordata</taxon>
        <taxon>Craniata</taxon>
        <taxon>Vertebrata</taxon>
        <taxon>Euteleostomi</taxon>
        <taxon>Actinopterygii</taxon>
        <taxon>Neopterygii</taxon>
        <taxon>Teleostei</taxon>
        <taxon>Neoteleostei</taxon>
        <taxon>Acanthomorphata</taxon>
        <taxon>Gobiaria</taxon>
        <taxon>Gobiiformes</taxon>
        <taxon>Gobioidei</taxon>
        <taxon>Gobiidae</taxon>
        <taxon>Gobiinae</taxon>
        <taxon>Knipowitschia</taxon>
    </lineage>
</organism>
<evidence type="ECO:0000313" key="3">
    <source>
        <dbReference type="Proteomes" id="UP001497482"/>
    </source>
</evidence>